<feature type="compositionally biased region" description="Polar residues" evidence="4">
    <location>
        <begin position="915"/>
        <end position="929"/>
    </location>
</feature>
<evidence type="ECO:0000256" key="3">
    <source>
        <dbReference type="PROSITE-ProRule" id="PRU00339"/>
    </source>
</evidence>
<dbReference type="InterPro" id="IPR051722">
    <property type="entry name" value="Endocytosis_PI4K-reg_protein"/>
</dbReference>
<keyword evidence="3" id="KW-0802">TPR repeat</keyword>
<dbReference type="PROSITE" id="PS50005">
    <property type="entry name" value="TPR"/>
    <property type="match status" value="1"/>
</dbReference>
<reference evidence="5" key="1">
    <citation type="submission" date="2016-04" db="EMBL/GenBank/DDBJ databases">
        <authorList>
            <person name="Evans L.H."/>
            <person name="Alamgir A."/>
            <person name="Owens N."/>
            <person name="Weber N.D."/>
            <person name="Virtaneva K."/>
            <person name="Barbian K."/>
            <person name="Babar A."/>
            <person name="Rosenke K."/>
        </authorList>
    </citation>
    <scope>NUCLEOTIDE SEQUENCE [LARGE SCALE GENOMIC DNA]</scope>
    <source>
        <strain evidence="5">CBS 101.48</strain>
    </source>
</reference>
<dbReference type="InterPro" id="IPR019734">
    <property type="entry name" value="TPR_rpt"/>
</dbReference>
<dbReference type="STRING" id="4829.A0A168SEM7"/>
<dbReference type="EMBL" id="LT554890">
    <property type="protein sequence ID" value="SAM08324.1"/>
    <property type="molecule type" value="Genomic_DNA"/>
</dbReference>
<evidence type="ECO:0000313" key="6">
    <source>
        <dbReference type="Proteomes" id="UP000078561"/>
    </source>
</evidence>
<feature type="compositionally biased region" description="Basic and acidic residues" evidence="4">
    <location>
        <begin position="1"/>
        <end position="16"/>
    </location>
</feature>
<feature type="region of interest" description="Disordered" evidence="4">
    <location>
        <begin position="1"/>
        <end position="21"/>
    </location>
</feature>
<comment type="similarity">
    <text evidence="2">Belongs to the YPP1 family.</text>
</comment>
<accession>A0A168SEM7</accession>
<feature type="compositionally biased region" description="Low complexity" evidence="4">
    <location>
        <begin position="818"/>
        <end position="827"/>
    </location>
</feature>
<dbReference type="PANTHER" id="PTHR23083">
    <property type="entry name" value="TETRATRICOPEPTIDE REPEAT PROTEIN, TPR"/>
    <property type="match status" value="1"/>
</dbReference>
<dbReference type="PANTHER" id="PTHR23083:SF464">
    <property type="entry name" value="TETRATRICOPEPTIDE REPEAT DOMAIN 7, ISOFORM A"/>
    <property type="match status" value="1"/>
</dbReference>
<dbReference type="InParanoid" id="A0A168SEM7"/>
<dbReference type="SUPFAM" id="SSF48452">
    <property type="entry name" value="TPR-like"/>
    <property type="match status" value="2"/>
</dbReference>
<feature type="compositionally biased region" description="Low complexity" evidence="4">
    <location>
        <begin position="771"/>
        <end position="795"/>
    </location>
</feature>
<comment type="function">
    <text evidence="1">Involved in endocytosis.</text>
</comment>
<dbReference type="AlphaFoldDB" id="A0A168SEM7"/>
<gene>
    <name evidence="5" type="primary">ABSGL_13986.1 scaffold 14344</name>
</gene>
<dbReference type="OrthoDB" id="29013at2759"/>
<evidence type="ECO:0000313" key="5">
    <source>
        <dbReference type="EMBL" id="SAM08324.1"/>
    </source>
</evidence>
<proteinExistence type="inferred from homology"/>
<keyword evidence="6" id="KW-1185">Reference proteome</keyword>
<feature type="region of interest" description="Disordered" evidence="4">
    <location>
        <begin position="771"/>
        <end position="886"/>
    </location>
</feature>
<name>A0A168SEM7_ABSGL</name>
<evidence type="ECO:0000256" key="4">
    <source>
        <dbReference type="SAM" id="MobiDB-lite"/>
    </source>
</evidence>
<dbReference type="InterPro" id="IPR011990">
    <property type="entry name" value="TPR-like_helical_dom_sf"/>
</dbReference>
<dbReference type="Proteomes" id="UP000078561">
    <property type="component" value="Unassembled WGS sequence"/>
</dbReference>
<protein>
    <recommendedName>
        <fullName evidence="7">TPR-like protein</fullName>
    </recommendedName>
</protein>
<dbReference type="Gene3D" id="1.25.40.10">
    <property type="entry name" value="Tetratricopeptide repeat domain"/>
    <property type="match status" value="3"/>
</dbReference>
<sequence length="1122" mass="124896">MESKAEQSFKELDKARAQGQWSTVPELVKRYKKYHPQESVLPATALIEVELTQLLQSSGQTNDKQATIQQKVTVPLPGKSRQSVFGKPGFIVFTPPPELYESPTPSSATAITTSTLSESPIEQQQQQHVVPFVPHLSGSQAHPLLTRLQELISKQAGADHLETPDDWQAQLSKIVLARLYYESGRYKKALESLERLALRFEDVNWGYGLVLLVQARVIKGICYEMEGLISDALEAYDAAWEVVESHLTERNDMLSYWIEDALYRAVLLRTYQNAPVRQTLKSMRAYYQLSCSHWSVHWRPYKQWNVLSLYTQYLTKMHQEDSYLAKSATLANDSTISVAPTSTSSHFGIYDELVSVLSLYHTLFNALEHKLSSKETSKRVLELANLIFMAHDVIGWGELSNIRRTLQFLYHGKEKTFNNPCIARLLFFTLMRLGDLDEAKYAFRGYMEIVGLSDADKTEANGIEVTPNGSLDVHTKVAAIQKKLSLMADLDDPMVYESEALVLKVLLAAVLLYGRECHQGNLASTLADLALELARESTASGNDTLDNDLLAKCYRAHGAAYGLRASQCDDPEVRSELHGDALHSLTKAVEFQPTWDSYYELAVQQAQMRDIGSAVNSITHSLQLKSNHLPSWHLLALLSTSRQFHQLPKALQAIEAGLKSCDLPAFSPLSSGIPMMSWDNSEEDNSRHHFDIAEAYLTTRMTQIQLLETLEGPDAVLSFYGDLFTIYAKLAQQLGLVNGEFEAAVTTTSSSSGEYSTGDSRASLMVDSLSVSSGGVSNRRPSSASRNRSLSASNSVFNPADPQQRSNGTLPTSPPPSSANTPKPSNSEETVSNRKPSVDKLKPKEKKKRGLIDMRLGKRIQSVSNPPAVEKQSQASMTPTVSSRRPSKALLDNVSLASMVAPSFSSYSGSRRGSDATTLVGPSSSTSKENAFGRAQRQRWNTLVVKLWVMCTSSFIKAGRLNEAVQAILEAEELGLTDADVWHQLGLLCLKAYQVKKAASAHDNKSDDDDDGDEDDEELYNTALDAFKKALAIDPDHIQTHVDMAATWIEHQDREVEWELAEALLDRTTKSLGWDHEEAWFLLGQVYRHQNSMVRAKDCLLYALELSETKPLRPFSLLPRFV</sequence>
<feature type="region of interest" description="Disordered" evidence="4">
    <location>
        <begin position="906"/>
        <end position="933"/>
    </location>
</feature>
<organism evidence="5">
    <name type="scientific">Absidia glauca</name>
    <name type="common">Pin mould</name>
    <dbReference type="NCBI Taxonomy" id="4829"/>
    <lineage>
        <taxon>Eukaryota</taxon>
        <taxon>Fungi</taxon>
        <taxon>Fungi incertae sedis</taxon>
        <taxon>Mucoromycota</taxon>
        <taxon>Mucoromycotina</taxon>
        <taxon>Mucoromycetes</taxon>
        <taxon>Mucorales</taxon>
        <taxon>Cunninghamellaceae</taxon>
        <taxon>Absidia</taxon>
    </lineage>
</organism>
<dbReference type="SMART" id="SM00028">
    <property type="entry name" value="TPR"/>
    <property type="match status" value="4"/>
</dbReference>
<feature type="repeat" description="TPR" evidence="3">
    <location>
        <begin position="1077"/>
        <end position="1110"/>
    </location>
</feature>
<feature type="compositionally biased region" description="Polar residues" evidence="4">
    <location>
        <begin position="861"/>
        <end position="884"/>
    </location>
</feature>
<evidence type="ECO:0000256" key="2">
    <source>
        <dbReference type="ARBA" id="ARBA00038251"/>
    </source>
</evidence>
<evidence type="ECO:0008006" key="7">
    <source>
        <dbReference type="Google" id="ProtNLM"/>
    </source>
</evidence>
<dbReference type="OMA" id="WIVFRHY"/>
<evidence type="ECO:0000256" key="1">
    <source>
        <dbReference type="ARBA" id="ARBA00002550"/>
    </source>
</evidence>